<evidence type="ECO:0000256" key="8">
    <source>
        <dbReference type="ARBA" id="ARBA00023242"/>
    </source>
</evidence>
<dbReference type="InParanoid" id="A0A6L2Q417"/>
<evidence type="ECO:0000256" key="1">
    <source>
        <dbReference type="ARBA" id="ARBA00004123"/>
    </source>
</evidence>
<evidence type="ECO:0000256" key="9">
    <source>
        <dbReference type="SAM" id="MobiDB-lite"/>
    </source>
</evidence>
<protein>
    <recommendedName>
        <fullName evidence="14">Cell division cycle 5-like protein</fullName>
    </recommendedName>
</protein>
<accession>A0A6L2Q417</accession>
<dbReference type="PROSITE" id="PS50090">
    <property type="entry name" value="MYB_LIKE"/>
    <property type="match status" value="2"/>
</dbReference>
<dbReference type="Pfam" id="PF11831">
    <property type="entry name" value="Myb_Cef"/>
    <property type="match status" value="1"/>
</dbReference>
<dbReference type="GO" id="GO:0000981">
    <property type="term" value="F:DNA-binding transcription factor activity, RNA polymerase II-specific"/>
    <property type="evidence" value="ECO:0007669"/>
    <property type="project" value="TreeGrafter"/>
</dbReference>
<dbReference type="InterPro" id="IPR047242">
    <property type="entry name" value="CDC5L/Cef1"/>
</dbReference>
<evidence type="ECO:0000256" key="7">
    <source>
        <dbReference type="ARBA" id="ARBA00023187"/>
    </source>
</evidence>
<keyword evidence="4" id="KW-0747">Spliceosome</keyword>
<dbReference type="AlphaFoldDB" id="A0A6L2Q417"/>
<feature type="domain" description="HTH myb-type" evidence="11">
    <location>
        <begin position="136"/>
        <end position="189"/>
    </location>
</feature>
<feature type="region of interest" description="Disordered" evidence="9">
    <location>
        <begin position="752"/>
        <end position="774"/>
    </location>
</feature>
<proteinExistence type="inferred from homology"/>
<feature type="compositionally biased region" description="Basic and acidic residues" evidence="9">
    <location>
        <begin position="191"/>
        <end position="208"/>
    </location>
</feature>
<dbReference type="InterPro" id="IPR009057">
    <property type="entry name" value="Homeodomain-like_sf"/>
</dbReference>
<keyword evidence="7" id="KW-0508">mRNA splicing</keyword>
<comment type="subcellular location">
    <subcellularLocation>
        <location evidence="1">Nucleus</location>
    </subcellularLocation>
</comment>
<dbReference type="PANTHER" id="PTHR45885:SF1">
    <property type="entry name" value="CELL DIVISION CYCLE 5-LIKE PROTEIN"/>
    <property type="match status" value="1"/>
</dbReference>
<dbReference type="FunFam" id="1.10.10.60:FF:000091">
    <property type="entry name" value="CDC5 cell division cycle 5-like"/>
    <property type="match status" value="1"/>
</dbReference>
<feature type="region of interest" description="Disordered" evidence="9">
    <location>
        <begin position="401"/>
        <end position="433"/>
    </location>
</feature>
<feature type="compositionally biased region" description="Basic and acidic residues" evidence="9">
    <location>
        <begin position="326"/>
        <end position="343"/>
    </location>
</feature>
<comment type="caution">
    <text evidence="12">The sequence shown here is derived from an EMBL/GenBank/DDBJ whole genome shotgun (WGS) entry which is preliminary data.</text>
</comment>
<evidence type="ECO:0000313" key="13">
    <source>
        <dbReference type="Proteomes" id="UP000502823"/>
    </source>
</evidence>
<feature type="region of interest" description="Disordered" evidence="9">
    <location>
        <begin position="191"/>
        <end position="226"/>
    </location>
</feature>
<reference evidence="13" key="1">
    <citation type="submission" date="2020-01" db="EMBL/GenBank/DDBJ databases">
        <title>Draft genome sequence of the Termite Coptotermes fromosanus.</title>
        <authorList>
            <person name="Itakura S."/>
            <person name="Yosikawa Y."/>
            <person name="Umezawa K."/>
        </authorList>
    </citation>
    <scope>NUCLEOTIDE SEQUENCE [LARGE SCALE GENOMIC DNA]</scope>
</reference>
<dbReference type="PANTHER" id="PTHR45885">
    <property type="entry name" value="CELL DIVISION CYCLE 5-LIKE PROTEIN"/>
    <property type="match status" value="1"/>
</dbReference>
<dbReference type="GO" id="GO:0000398">
    <property type="term" value="P:mRNA splicing, via spliceosome"/>
    <property type="evidence" value="ECO:0007669"/>
    <property type="project" value="InterPro"/>
</dbReference>
<dbReference type="PROSITE" id="PS51294">
    <property type="entry name" value="HTH_MYB"/>
    <property type="match status" value="2"/>
</dbReference>
<feature type="region of interest" description="Disordered" evidence="9">
    <location>
        <begin position="490"/>
        <end position="509"/>
    </location>
</feature>
<dbReference type="EMBL" id="BLKM01000706">
    <property type="protein sequence ID" value="GFG37588.1"/>
    <property type="molecule type" value="Genomic_DNA"/>
</dbReference>
<dbReference type="InterPro" id="IPR021786">
    <property type="entry name" value="Cdc5p/Cef1_C"/>
</dbReference>
<name>A0A6L2Q417_COPFO</name>
<dbReference type="InterPro" id="IPR017930">
    <property type="entry name" value="Myb_dom"/>
</dbReference>
<evidence type="ECO:0000259" key="11">
    <source>
        <dbReference type="PROSITE" id="PS51294"/>
    </source>
</evidence>
<dbReference type="CDD" id="cd11659">
    <property type="entry name" value="SANT_CDC5_II"/>
    <property type="match status" value="1"/>
</dbReference>
<feature type="domain" description="Myb-like" evidence="10">
    <location>
        <begin position="97"/>
        <end position="135"/>
    </location>
</feature>
<keyword evidence="6" id="KW-0238">DNA-binding</keyword>
<evidence type="ECO:0000313" key="12">
    <source>
        <dbReference type="EMBL" id="GFG37588.1"/>
    </source>
</evidence>
<dbReference type="Proteomes" id="UP000502823">
    <property type="component" value="Unassembled WGS sequence"/>
</dbReference>
<gene>
    <name evidence="12" type="ORF">Cfor_12675</name>
</gene>
<dbReference type="CDD" id="cd00167">
    <property type="entry name" value="SANT"/>
    <property type="match status" value="1"/>
</dbReference>
<dbReference type="InterPro" id="IPR001005">
    <property type="entry name" value="SANT/Myb"/>
</dbReference>
<evidence type="ECO:0000256" key="6">
    <source>
        <dbReference type="ARBA" id="ARBA00023125"/>
    </source>
</evidence>
<dbReference type="InterPro" id="IPR047240">
    <property type="entry name" value="SANT_CDC5L_II"/>
</dbReference>
<feature type="domain" description="Myb-like" evidence="10">
    <location>
        <begin position="136"/>
        <end position="185"/>
    </location>
</feature>
<evidence type="ECO:0008006" key="14">
    <source>
        <dbReference type="Google" id="ProtNLM"/>
    </source>
</evidence>
<keyword evidence="3" id="KW-0507">mRNA processing</keyword>
<dbReference type="GO" id="GO:0000977">
    <property type="term" value="F:RNA polymerase II transcription regulatory region sequence-specific DNA binding"/>
    <property type="evidence" value="ECO:0007669"/>
    <property type="project" value="TreeGrafter"/>
</dbReference>
<dbReference type="SMART" id="SM00717">
    <property type="entry name" value="SANT"/>
    <property type="match status" value="2"/>
</dbReference>
<comment type="similarity">
    <text evidence="2">Belongs to the CEF1 family.</text>
</comment>
<dbReference type="GO" id="GO:0000974">
    <property type="term" value="C:Prp19 complex"/>
    <property type="evidence" value="ECO:0007669"/>
    <property type="project" value="InterPro"/>
</dbReference>
<evidence type="ECO:0000256" key="4">
    <source>
        <dbReference type="ARBA" id="ARBA00022728"/>
    </source>
</evidence>
<dbReference type="GO" id="GO:0005681">
    <property type="term" value="C:spliceosomal complex"/>
    <property type="evidence" value="ECO:0007669"/>
    <property type="project" value="UniProtKB-KW"/>
</dbReference>
<keyword evidence="8" id="KW-0539">Nucleus</keyword>
<dbReference type="OrthoDB" id="1410009at2759"/>
<evidence type="ECO:0000259" key="10">
    <source>
        <dbReference type="PROSITE" id="PS50090"/>
    </source>
</evidence>
<dbReference type="Pfam" id="PF13921">
    <property type="entry name" value="Myb_DNA-bind_6"/>
    <property type="match status" value="1"/>
</dbReference>
<feature type="compositionally biased region" description="Low complexity" evidence="9">
    <location>
        <begin position="420"/>
        <end position="433"/>
    </location>
</feature>
<organism evidence="12 13">
    <name type="scientific">Coptotermes formosanus</name>
    <name type="common">Formosan subterranean termite</name>
    <dbReference type="NCBI Taxonomy" id="36987"/>
    <lineage>
        <taxon>Eukaryota</taxon>
        <taxon>Metazoa</taxon>
        <taxon>Ecdysozoa</taxon>
        <taxon>Arthropoda</taxon>
        <taxon>Hexapoda</taxon>
        <taxon>Insecta</taxon>
        <taxon>Pterygota</taxon>
        <taxon>Neoptera</taxon>
        <taxon>Polyneoptera</taxon>
        <taxon>Dictyoptera</taxon>
        <taxon>Blattodea</taxon>
        <taxon>Blattoidea</taxon>
        <taxon>Termitoidae</taxon>
        <taxon>Rhinotermitidae</taxon>
        <taxon>Coptotermes</taxon>
    </lineage>
</organism>
<keyword evidence="5" id="KW-0677">Repeat</keyword>
<feature type="domain" description="HTH myb-type" evidence="11">
    <location>
        <begin position="97"/>
        <end position="135"/>
    </location>
</feature>
<dbReference type="SUPFAM" id="SSF46689">
    <property type="entry name" value="Homeodomain-like"/>
    <property type="match status" value="1"/>
</dbReference>
<evidence type="ECO:0000256" key="5">
    <source>
        <dbReference type="ARBA" id="ARBA00022737"/>
    </source>
</evidence>
<dbReference type="Gene3D" id="1.10.10.60">
    <property type="entry name" value="Homeodomain-like"/>
    <property type="match status" value="2"/>
</dbReference>
<evidence type="ECO:0000256" key="2">
    <source>
        <dbReference type="ARBA" id="ARBA00010506"/>
    </source>
</evidence>
<sequence length="868" mass="98669">MGTEAGTSYRGPTKLHMFLSFSVVSIMTAPIYPFRPSPSPSATNNEPFRFTEDFYLGRPCLGRGAENPFLLEPEPALGGPADIIPSYQWFAARVGTDEILKAAVMKYGKNQWSRIASLLHRKSAKQCKARWYEWLDPSIKKTEWSREEDEKLLHLAKLMPTQWRTIAPIIGRTAAQCLERYEYLLDQAQKKEDGEDAADDPRKLKPGEIDPNPETKPARPDPKDMDEDELEMLSEARARLANTQGKKAKRKAREKQLEEARRLAALQKRRELRAAGIELAPRKKKKRGVDYNAEVPFEKRPQPGFHDTSNEILDPAAPDFSRLRQQHLDGELRTEKEERERRKDKQKLKQRKENDIPMAMLQNQEPAKKRSKLVLPEPQISDQELQQVVKLGRASEVAREVATEGGQQPSDALLADYSLTPAGGTRTPRTPAPTTDRVLQEAQNMMALTHVDTPLKGGLNTPLHNSDFSGMTPQRDIVTTPNTVLATPFRSQRSDGLSGGGFHTPNMDSSRTVVTATPIRDKLSINPEEGLDVGDTPQAMHNYQRQLRSGLNSLPAPRNDYEIVVPESEEELETPVEAGNSVEDQADVDARYVAELKAKRELEMRSRSQAVQRDLPRPAEVNMAVLRPPHTDPPLTELQKAEELIKKEMITMFHYDAVYSPPVIPSDTKKRSQVTSQAQHLAYLEQHPYESYNQEQLAQARALLQQEMEVVKQGMGHGDLSLESYTQVWEECLAQVLFLPSQNRYTRANLASKKDRLESQEKRLEQNRGHMTREAKRAAKMEKKLKILTGGYQSRAQALIKQLHDLYEQIEQAQLELSTFNFLQRQEMAAIPRRLESLTEDVSRQTEREKTLQAKFSELEQTVEQLQH</sequence>
<feature type="region of interest" description="Disordered" evidence="9">
    <location>
        <begin position="275"/>
        <end position="370"/>
    </location>
</feature>
<dbReference type="FunCoup" id="A0A6L2Q417">
    <property type="interactions" value="1837"/>
</dbReference>
<evidence type="ECO:0000256" key="3">
    <source>
        <dbReference type="ARBA" id="ARBA00022664"/>
    </source>
</evidence>
<keyword evidence="13" id="KW-1185">Reference proteome</keyword>